<proteinExistence type="predicted"/>
<dbReference type="PANTHER" id="PTHR37299">
    <property type="entry name" value="TRANSCRIPTIONAL REGULATOR-RELATED"/>
    <property type="match status" value="1"/>
</dbReference>
<feature type="domain" description="Response regulatory" evidence="2">
    <location>
        <begin position="4"/>
        <end position="117"/>
    </location>
</feature>
<comment type="caution">
    <text evidence="4">The sequence shown here is derived from an EMBL/GenBank/DDBJ whole genome shotgun (WGS) entry which is preliminary data.</text>
</comment>
<feature type="modified residue" description="4-aspartylphosphate" evidence="1">
    <location>
        <position position="55"/>
    </location>
</feature>
<dbReference type="GO" id="GO:0003677">
    <property type="term" value="F:DNA binding"/>
    <property type="evidence" value="ECO:0007669"/>
    <property type="project" value="UniProtKB-KW"/>
</dbReference>
<feature type="domain" description="HTH LytTR-type" evidence="3">
    <location>
        <begin position="153"/>
        <end position="257"/>
    </location>
</feature>
<dbReference type="RefSeq" id="WP_119639716.1">
    <property type="nucleotide sequence ID" value="NZ_QXFJ01000017.1"/>
</dbReference>
<dbReference type="InterPro" id="IPR011006">
    <property type="entry name" value="CheY-like_superfamily"/>
</dbReference>
<reference evidence="4 6" key="1">
    <citation type="submission" date="2018-08" db="EMBL/GenBank/DDBJ databases">
        <title>Proposal of Muricauda 72 sp.nov. and Muricauda NH166 sp.nov., isolated from seawater.</title>
        <authorList>
            <person name="Cheng H."/>
            <person name="Wu Y.-H."/>
            <person name="Guo L.-L."/>
            <person name="Xu X.-W."/>
        </authorList>
    </citation>
    <scope>NUCLEOTIDE SEQUENCE [LARGE SCALE GENOMIC DNA]</scope>
    <source>
        <strain evidence="4 6">NH166</strain>
    </source>
</reference>
<dbReference type="InterPro" id="IPR007492">
    <property type="entry name" value="LytTR_DNA-bd_dom"/>
</dbReference>
<dbReference type="GO" id="GO:0000156">
    <property type="term" value="F:phosphorelay response regulator activity"/>
    <property type="evidence" value="ECO:0007669"/>
    <property type="project" value="InterPro"/>
</dbReference>
<evidence type="ECO:0000256" key="1">
    <source>
        <dbReference type="PROSITE-ProRule" id="PRU00169"/>
    </source>
</evidence>
<name>A0A418N979_9FLAO</name>
<keyword evidence="4" id="KW-0238">DNA-binding</keyword>
<dbReference type="InterPro" id="IPR001789">
    <property type="entry name" value="Sig_transdc_resp-reg_receiver"/>
</dbReference>
<dbReference type="InterPro" id="IPR046947">
    <property type="entry name" value="LytR-like"/>
</dbReference>
<gene>
    <name evidence="4" type="ORF">D2U88_07210</name>
    <name evidence="5" type="ORF">FQ019_07155</name>
</gene>
<dbReference type="Gene3D" id="3.40.50.2300">
    <property type="match status" value="1"/>
</dbReference>
<evidence type="ECO:0000259" key="2">
    <source>
        <dbReference type="PROSITE" id="PS50110"/>
    </source>
</evidence>
<dbReference type="AlphaFoldDB" id="A0A418N979"/>
<keyword evidence="1" id="KW-0597">Phosphoprotein</keyword>
<dbReference type="SMART" id="SM00448">
    <property type="entry name" value="REC"/>
    <property type="match status" value="1"/>
</dbReference>
<sequence length="257" mass="29613">MNIHVLIVDDEKIARNRVRKLLNEIPEVTKITDSANGSSAIKKLSENTPDIVILDIQLRDMNSFQVLDRVHLKNPPHIVFATAFDEFAIKAFEISAVDYLQKPFNDERFFEAMKKALTLVKSQNKDVIQNNLNKLLAHFPDLQSHTIPQDDRIPIKTGTKITFVYGKDIKYIIASGYYSEIHTTEKKQLLRESLANLILKLNSAKFVRIHRSFIVNTDFITEVTTTSYGDLNVKMFDSKIFRVSKSYRKDFMDKMGI</sequence>
<evidence type="ECO:0000313" key="4">
    <source>
        <dbReference type="EMBL" id="RIV71546.1"/>
    </source>
</evidence>
<evidence type="ECO:0000313" key="6">
    <source>
        <dbReference type="Proteomes" id="UP000284189"/>
    </source>
</evidence>
<protein>
    <submittedName>
        <fullName evidence="4">DNA-binding response regulator</fullName>
    </submittedName>
    <submittedName>
        <fullName evidence="5">Response regulator transcription factor</fullName>
    </submittedName>
</protein>
<dbReference type="EMBL" id="QXFJ01000017">
    <property type="protein sequence ID" value="RIV71546.1"/>
    <property type="molecule type" value="Genomic_DNA"/>
</dbReference>
<dbReference type="Pfam" id="PF00072">
    <property type="entry name" value="Response_reg"/>
    <property type="match status" value="1"/>
</dbReference>
<dbReference type="EMBL" id="VNWL01000016">
    <property type="protein sequence ID" value="TXK03111.1"/>
    <property type="molecule type" value="Genomic_DNA"/>
</dbReference>
<dbReference type="Gene3D" id="2.40.50.1020">
    <property type="entry name" value="LytTr DNA-binding domain"/>
    <property type="match status" value="1"/>
</dbReference>
<dbReference type="PROSITE" id="PS50110">
    <property type="entry name" value="RESPONSE_REGULATORY"/>
    <property type="match status" value="1"/>
</dbReference>
<dbReference type="SMART" id="SM00850">
    <property type="entry name" value="LytTR"/>
    <property type="match status" value="1"/>
</dbReference>
<reference evidence="5 7" key="2">
    <citation type="submission" date="2019-07" db="EMBL/GenBank/DDBJ databases">
        <title>Draft genome of two Muricauda strains isolated from deep sea.</title>
        <authorList>
            <person name="Sun C."/>
        </authorList>
    </citation>
    <scope>NUCLEOTIDE SEQUENCE [LARGE SCALE GENOMIC DNA]</scope>
    <source>
        <strain evidence="5 7">NH166</strain>
    </source>
</reference>
<dbReference type="PANTHER" id="PTHR37299:SF1">
    <property type="entry name" value="STAGE 0 SPORULATION PROTEIN A HOMOLOG"/>
    <property type="match status" value="1"/>
</dbReference>
<dbReference type="Proteomes" id="UP000284189">
    <property type="component" value="Unassembled WGS sequence"/>
</dbReference>
<accession>A0A418N979</accession>
<dbReference type="PROSITE" id="PS50930">
    <property type="entry name" value="HTH_LYTTR"/>
    <property type="match status" value="1"/>
</dbReference>
<dbReference type="SUPFAM" id="SSF52172">
    <property type="entry name" value="CheY-like"/>
    <property type="match status" value="1"/>
</dbReference>
<dbReference type="Pfam" id="PF04397">
    <property type="entry name" value="LytTR"/>
    <property type="match status" value="1"/>
</dbReference>
<dbReference type="OrthoDB" id="2168082at2"/>
<evidence type="ECO:0000313" key="5">
    <source>
        <dbReference type="EMBL" id="TXK03111.1"/>
    </source>
</evidence>
<evidence type="ECO:0000259" key="3">
    <source>
        <dbReference type="PROSITE" id="PS50930"/>
    </source>
</evidence>
<evidence type="ECO:0000313" key="7">
    <source>
        <dbReference type="Proteomes" id="UP000321528"/>
    </source>
</evidence>
<keyword evidence="7" id="KW-1185">Reference proteome</keyword>
<organism evidence="4 6">
    <name type="scientific">Flagellimonas aequoris</name>
    <dbReference type="NCBI Taxonomy" id="2306997"/>
    <lineage>
        <taxon>Bacteria</taxon>
        <taxon>Pseudomonadati</taxon>
        <taxon>Bacteroidota</taxon>
        <taxon>Flavobacteriia</taxon>
        <taxon>Flavobacteriales</taxon>
        <taxon>Flavobacteriaceae</taxon>
        <taxon>Flagellimonas</taxon>
    </lineage>
</organism>
<dbReference type="Proteomes" id="UP000321528">
    <property type="component" value="Unassembled WGS sequence"/>
</dbReference>